<evidence type="ECO:0000313" key="3">
    <source>
        <dbReference type="Proteomes" id="UP000827892"/>
    </source>
</evidence>
<dbReference type="Proteomes" id="UP000827892">
    <property type="component" value="Chromosome III"/>
</dbReference>
<accession>A0AAE9IS74</accession>
<feature type="compositionally biased region" description="Basic and acidic residues" evidence="1">
    <location>
        <begin position="217"/>
        <end position="233"/>
    </location>
</feature>
<feature type="region of interest" description="Disordered" evidence="1">
    <location>
        <begin position="415"/>
        <end position="434"/>
    </location>
</feature>
<sequence>MGRLASSSPTPPATQGIEEDVRSHFRGLGVGEITMDNAEVSSHVTMVQYTERRDALLVRIEAHKEADPLQRGPFWQEEFHDAFARIVTGERMIERCREVQRMHWLFKEGRDEEAMRIHDVIQERMRRRRQEVEEMEMEDERFDEEEESEAEESDDEEESDASDSEDPENSDDDSQEDSEDVYNDHLEDSDASIVFEDPEDVYNGLPRSGDDNLLDFDASHSEDDCSAGRRRGVEEEDSDDASQDLYEASDIENAYEYSEFCDDDDLKDMDFGGLESSDGEVLEDYDGAAGRGRRFFKSGVSDSEGVYTDSDDGHLEDSEVNDSEEDVYNEQSEDCDSEAEDFEMVGYEQSPEFQYMDHEEDIEDFEMVDYNEDEQSSGFEVHQEDYEMVGYPENQHFENFGVPEFENEQFEMVHYNQQQEEEDTDEDEEIDVVN</sequence>
<organism evidence="2 3">
    <name type="scientific">Caenorhabditis briggsae</name>
    <dbReference type="NCBI Taxonomy" id="6238"/>
    <lineage>
        <taxon>Eukaryota</taxon>
        <taxon>Metazoa</taxon>
        <taxon>Ecdysozoa</taxon>
        <taxon>Nematoda</taxon>
        <taxon>Chromadorea</taxon>
        <taxon>Rhabditida</taxon>
        <taxon>Rhabditina</taxon>
        <taxon>Rhabditomorpha</taxon>
        <taxon>Rhabditoidea</taxon>
        <taxon>Rhabditidae</taxon>
        <taxon>Peloderinae</taxon>
        <taxon>Caenorhabditis</taxon>
    </lineage>
</organism>
<feature type="region of interest" description="Disordered" evidence="1">
    <location>
        <begin position="293"/>
        <end position="338"/>
    </location>
</feature>
<dbReference type="AlphaFoldDB" id="A0AAE9IS74"/>
<proteinExistence type="predicted"/>
<feature type="compositionally biased region" description="Acidic residues" evidence="1">
    <location>
        <begin position="133"/>
        <end position="181"/>
    </location>
</feature>
<dbReference type="EMBL" id="CP090893">
    <property type="protein sequence ID" value="ULU03058.1"/>
    <property type="molecule type" value="Genomic_DNA"/>
</dbReference>
<evidence type="ECO:0000256" key="1">
    <source>
        <dbReference type="SAM" id="MobiDB-lite"/>
    </source>
</evidence>
<feature type="region of interest" description="Disordered" evidence="1">
    <location>
        <begin position="131"/>
        <end position="254"/>
    </location>
</feature>
<feature type="compositionally biased region" description="Acidic residues" evidence="1">
    <location>
        <begin position="318"/>
        <end position="338"/>
    </location>
</feature>
<gene>
    <name evidence="2" type="ORF">L3Y34_002559</name>
</gene>
<feature type="compositionally biased region" description="Acidic residues" evidence="1">
    <location>
        <begin position="234"/>
        <end position="250"/>
    </location>
</feature>
<reference evidence="2 3" key="1">
    <citation type="submission" date="2022-05" db="EMBL/GenBank/DDBJ databases">
        <title>Chromosome-level reference genomes for two strains of Caenorhabditis briggsae: an improved platform for comparative genomics.</title>
        <authorList>
            <person name="Stevens L."/>
            <person name="Andersen E.C."/>
        </authorList>
    </citation>
    <scope>NUCLEOTIDE SEQUENCE [LARGE SCALE GENOMIC DNA]</scope>
    <source>
        <strain evidence="2">QX1410_ONT</strain>
        <tissue evidence="2">Whole-organism</tissue>
    </source>
</reference>
<name>A0AAE9IS74_CAEBR</name>
<protein>
    <submittedName>
        <fullName evidence="2">Uncharacterized protein</fullName>
    </submittedName>
</protein>
<evidence type="ECO:0000313" key="2">
    <source>
        <dbReference type="EMBL" id="ULU03058.1"/>
    </source>
</evidence>
<feature type="compositionally biased region" description="Acidic residues" evidence="1">
    <location>
        <begin position="419"/>
        <end position="434"/>
    </location>
</feature>
<dbReference type="KEGG" id="cbr:CBG_21179"/>